<evidence type="ECO:0000256" key="4">
    <source>
        <dbReference type="ARBA" id="ARBA00023008"/>
    </source>
</evidence>
<feature type="domain" description="Blue (type 1) copper" evidence="6">
    <location>
        <begin position="27"/>
        <end position="151"/>
    </location>
</feature>
<comment type="caution">
    <text evidence="7">The sequence shown here is derived from an EMBL/GenBank/DDBJ whole genome shotgun (WGS) entry which is preliminary data.</text>
</comment>
<keyword evidence="5" id="KW-0574">Periplasm</keyword>
<dbReference type="SUPFAM" id="SSF49503">
    <property type="entry name" value="Cupredoxins"/>
    <property type="match status" value="1"/>
</dbReference>
<feature type="chain" id="PRO_5022270498" description="Azurin" evidence="5">
    <location>
        <begin position="24"/>
        <end position="152"/>
    </location>
</feature>
<evidence type="ECO:0000256" key="1">
    <source>
        <dbReference type="ARBA" id="ARBA00022448"/>
    </source>
</evidence>
<sequence length="152" mass="15864">MFRYALPGCLLLGGLAFAPQAFAQSGCTATIDANDAMRYNVASLDIPRTCQTFTVTLKHVGKMPKAAMGHNIVIAKSSDMAGIDADGIKAGVANDYLKANDARVIAHSKLIGGGESTTVKIPVAKLAAGGPYSFFCSFPGHSTLMKGTINLR</sequence>
<dbReference type="InterPro" id="IPR050845">
    <property type="entry name" value="Cu-binding_ET"/>
</dbReference>
<keyword evidence="2 5" id="KW-0479">Metal-binding</keyword>
<organism evidence="7 8">
    <name type="scientific">Aerolutibacter ruishenii</name>
    <dbReference type="NCBI Taxonomy" id="686800"/>
    <lineage>
        <taxon>Bacteria</taxon>
        <taxon>Pseudomonadati</taxon>
        <taxon>Pseudomonadota</taxon>
        <taxon>Gammaproteobacteria</taxon>
        <taxon>Lysobacterales</taxon>
        <taxon>Lysobacteraceae</taxon>
        <taxon>Aerolutibacter</taxon>
    </lineage>
</organism>
<dbReference type="EMBL" id="VLKP01000013">
    <property type="protein sequence ID" value="TWI07219.1"/>
    <property type="molecule type" value="Genomic_DNA"/>
</dbReference>
<dbReference type="OrthoDB" id="9814063at2"/>
<evidence type="ECO:0000256" key="5">
    <source>
        <dbReference type="RuleBase" id="RU363017"/>
    </source>
</evidence>
<dbReference type="Proteomes" id="UP000316471">
    <property type="component" value="Unassembled WGS sequence"/>
</dbReference>
<evidence type="ECO:0000259" key="6">
    <source>
        <dbReference type="Pfam" id="PF00127"/>
    </source>
</evidence>
<keyword evidence="5" id="KW-0732">Signal</keyword>
<evidence type="ECO:0000313" key="8">
    <source>
        <dbReference type="Proteomes" id="UP000316471"/>
    </source>
</evidence>
<reference evidence="7 8" key="1">
    <citation type="journal article" date="2015" name="Stand. Genomic Sci.">
        <title>Genomic Encyclopedia of Bacterial and Archaeal Type Strains, Phase III: the genomes of soil and plant-associated and newly described type strains.</title>
        <authorList>
            <person name="Whitman W.B."/>
            <person name="Woyke T."/>
            <person name="Klenk H.P."/>
            <person name="Zhou Y."/>
            <person name="Lilburn T.G."/>
            <person name="Beck B.J."/>
            <person name="De Vos P."/>
            <person name="Vandamme P."/>
            <person name="Eisen J.A."/>
            <person name="Garrity G."/>
            <person name="Hugenholtz P."/>
            <person name="Kyrpides N.C."/>
        </authorList>
    </citation>
    <scope>NUCLEOTIDE SEQUENCE [LARGE SCALE GENOMIC DNA]</scope>
    <source>
        <strain evidence="7 8">CGMCC 1.10136</strain>
    </source>
</reference>
<comment type="function">
    <text evidence="5">Transfers electrons from cytochrome c551 to cytochrome oxidase.</text>
</comment>
<dbReference type="InterPro" id="IPR014068">
    <property type="entry name" value="Azurin"/>
</dbReference>
<proteinExistence type="predicted"/>
<dbReference type="GO" id="GO:0042597">
    <property type="term" value="C:periplasmic space"/>
    <property type="evidence" value="ECO:0007669"/>
    <property type="project" value="UniProtKB-SubCell"/>
</dbReference>
<protein>
    <recommendedName>
        <fullName evidence="5">Azurin</fullName>
    </recommendedName>
</protein>
<dbReference type="GO" id="GO:0009055">
    <property type="term" value="F:electron transfer activity"/>
    <property type="evidence" value="ECO:0007669"/>
    <property type="project" value="InterPro"/>
</dbReference>
<keyword evidence="4 5" id="KW-0186">Copper</keyword>
<dbReference type="InterPro" id="IPR008972">
    <property type="entry name" value="Cupredoxin"/>
</dbReference>
<dbReference type="GO" id="GO:0005507">
    <property type="term" value="F:copper ion binding"/>
    <property type="evidence" value="ECO:0007669"/>
    <property type="project" value="UniProtKB-UniRule"/>
</dbReference>
<keyword evidence="8" id="KW-1185">Reference proteome</keyword>
<dbReference type="AlphaFoldDB" id="A0A562LHV3"/>
<accession>A0A562LHV3</accession>
<keyword evidence="3 5" id="KW-0249">Electron transport</keyword>
<evidence type="ECO:0000313" key="7">
    <source>
        <dbReference type="EMBL" id="TWI07219.1"/>
    </source>
</evidence>
<dbReference type="PANTHER" id="PTHR38439">
    <property type="entry name" value="AURACYANIN-B"/>
    <property type="match status" value="1"/>
</dbReference>
<dbReference type="InterPro" id="IPR028871">
    <property type="entry name" value="BlueCu_1_BS"/>
</dbReference>
<keyword evidence="1 5" id="KW-0813">Transport</keyword>
<dbReference type="Pfam" id="PF00127">
    <property type="entry name" value="Copper-bind"/>
    <property type="match status" value="1"/>
</dbReference>
<evidence type="ECO:0000256" key="3">
    <source>
        <dbReference type="ARBA" id="ARBA00022982"/>
    </source>
</evidence>
<dbReference type="RefSeq" id="WP_144816594.1">
    <property type="nucleotide sequence ID" value="NZ_VLKP01000013.1"/>
</dbReference>
<dbReference type="PANTHER" id="PTHR38439:SF2">
    <property type="entry name" value="OUTER MEMBRANE PROTEIN H.8"/>
    <property type="match status" value="1"/>
</dbReference>
<dbReference type="CDD" id="cd13922">
    <property type="entry name" value="Azurin"/>
    <property type="match status" value="1"/>
</dbReference>
<gene>
    <name evidence="7" type="ORF">IP93_02737</name>
</gene>
<comment type="subcellular location">
    <subcellularLocation>
        <location evidence="5">Periplasm</location>
    </subcellularLocation>
</comment>
<evidence type="ECO:0000256" key="2">
    <source>
        <dbReference type="ARBA" id="ARBA00022723"/>
    </source>
</evidence>
<dbReference type="NCBIfam" id="TIGR02695">
    <property type="entry name" value="azurin"/>
    <property type="match status" value="1"/>
</dbReference>
<dbReference type="PROSITE" id="PS00196">
    <property type="entry name" value="COPPER_BLUE"/>
    <property type="match status" value="1"/>
</dbReference>
<dbReference type="InterPro" id="IPR000923">
    <property type="entry name" value="BlueCu_1"/>
</dbReference>
<name>A0A562LHV3_9GAMM</name>
<dbReference type="Gene3D" id="2.60.40.420">
    <property type="entry name" value="Cupredoxins - blue copper proteins"/>
    <property type="match status" value="1"/>
</dbReference>
<feature type="signal peptide" evidence="5">
    <location>
        <begin position="1"/>
        <end position="23"/>
    </location>
</feature>